<reference evidence="11" key="1">
    <citation type="journal article" date="2017" name="Genome Biol.">
        <title>Comparative genomics reveals high biological diversity and specific adaptations in the industrially and medically important fungal genus Aspergillus.</title>
        <authorList>
            <person name="de Vries R.P."/>
            <person name="Riley R."/>
            <person name="Wiebenga A."/>
            <person name="Aguilar-Osorio G."/>
            <person name="Amillis S."/>
            <person name="Uchima C.A."/>
            <person name="Anderluh G."/>
            <person name="Asadollahi M."/>
            <person name="Askin M."/>
            <person name="Barry K."/>
            <person name="Battaglia E."/>
            <person name="Bayram O."/>
            <person name="Benocci T."/>
            <person name="Braus-Stromeyer S.A."/>
            <person name="Caldana C."/>
            <person name="Canovas D."/>
            <person name="Cerqueira G.C."/>
            <person name="Chen F."/>
            <person name="Chen W."/>
            <person name="Choi C."/>
            <person name="Clum A."/>
            <person name="Dos Santos R.A."/>
            <person name="Damasio A.R."/>
            <person name="Diallinas G."/>
            <person name="Emri T."/>
            <person name="Fekete E."/>
            <person name="Flipphi M."/>
            <person name="Freyberg S."/>
            <person name="Gallo A."/>
            <person name="Gournas C."/>
            <person name="Habgood R."/>
            <person name="Hainaut M."/>
            <person name="Harispe M.L."/>
            <person name="Henrissat B."/>
            <person name="Hilden K.S."/>
            <person name="Hope R."/>
            <person name="Hossain A."/>
            <person name="Karabika E."/>
            <person name="Karaffa L."/>
            <person name="Karanyi Z."/>
            <person name="Krasevec N."/>
            <person name="Kuo A."/>
            <person name="Kusch H."/>
            <person name="LaButti K."/>
            <person name="Lagendijk E.L."/>
            <person name="Lapidus A."/>
            <person name="Levasseur A."/>
            <person name="Lindquist E."/>
            <person name="Lipzen A."/>
            <person name="Logrieco A.F."/>
            <person name="MacCabe A."/>
            <person name="Maekelae M.R."/>
            <person name="Malavazi I."/>
            <person name="Melin P."/>
            <person name="Meyer V."/>
            <person name="Mielnichuk N."/>
            <person name="Miskei M."/>
            <person name="Molnar A.P."/>
            <person name="Mule G."/>
            <person name="Ngan C.Y."/>
            <person name="Orejas M."/>
            <person name="Orosz E."/>
            <person name="Ouedraogo J.P."/>
            <person name="Overkamp K.M."/>
            <person name="Park H.-S."/>
            <person name="Perrone G."/>
            <person name="Piumi F."/>
            <person name="Punt P.J."/>
            <person name="Ram A.F."/>
            <person name="Ramon A."/>
            <person name="Rauscher S."/>
            <person name="Record E."/>
            <person name="Riano-Pachon D.M."/>
            <person name="Robert V."/>
            <person name="Roehrig J."/>
            <person name="Ruller R."/>
            <person name="Salamov A."/>
            <person name="Salih N.S."/>
            <person name="Samson R.A."/>
            <person name="Sandor E."/>
            <person name="Sanguinetti M."/>
            <person name="Schuetze T."/>
            <person name="Sepcic K."/>
            <person name="Shelest E."/>
            <person name="Sherlock G."/>
            <person name="Sophianopoulou V."/>
            <person name="Squina F.M."/>
            <person name="Sun H."/>
            <person name="Susca A."/>
            <person name="Todd R.B."/>
            <person name="Tsang A."/>
            <person name="Unkles S.E."/>
            <person name="van de Wiele N."/>
            <person name="van Rossen-Uffink D."/>
            <person name="Oliveira J.V."/>
            <person name="Vesth T.C."/>
            <person name="Visser J."/>
            <person name="Yu J.-H."/>
            <person name="Zhou M."/>
            <person name="Andersen M.R."/>
            <person name="Archer D.B."/>
            <person name="Baker S.E."/>
            <person name="Benoit I."/>
            <person name="Brakhage A.A."/>
            <person name="Braus G.H."/>
            <person name="Fischer R."/>
            <person name="Frisvad J.C."/>
            <person name="Goldman G.H."/>
            <person name="Houbraken J."/>
            <person name="Oakley B."/>
            <person name="Pocsi I."/>
            <person name="Scazzocchio C."/>
            <person name="Seiboth B."/>
            <person name="vanKuyk P.A."/>
            <person name="Wortman J."/>
            <person name="Dyer P.S."/>
            <person name="Grigoriev I.V."/>
        </authorList>
    </citation>
    <scope>NUCLEOTIDE SEQUENCE [LARGE SCALE GENOMIC DNA]</scope>
    <source>
        <strain evidence="11">CBS 593.65</strain>
    </source>
</reference>
<feature type="domain" description="Cytochrome b561" evidence="9">
    <location>
        <begin position="219"/>
        <end position="338"/>
    </location>
</feature>
<dbReference type="InterPro" id="IPR015920">
    <property type="entry name" value="Cellobiose_DH-like_cyt"/>
</dbReference>
<dbReference type="CDD" id="cd09630">
    <property type="entry name" value="CDH_like_cytochrome"/>
    <property type="match status" value="1"/>
</dbReference>
<dbReference type="Gene3D" id="1.20.120.1770">
    <property type="match status" value="1"/>
</dbReference>
<protein>
    <recommendedName>
        <fullName evidence="9">Cytochrome b561 domain-containing protein</fullName>
    </recommendedName>
</protein>
<dbReference type="Proteomes" id="UP000184356">
    <property type="component" value="Unassembled WGS sequence"/>
</dbReference>
<keyword evidence="4" id="KW-0249">Electron transport</keyword>
<organism evidence="10 11">
    <name type="scientific">Aspergillus sydowii CBS 593.65</name>
    <dbReference type="NCBI Taxonomy" id="1036612"/>
    <lineage>
        <taxon>Eukaryota</taxon>
        <taxon>Fungi</taxon>
        <taxon>Dikarya</taxon>
        <taxon>Ascomycota</taxon>
        <taxon>Pezizomycotina</taxon>
        <taxon>Eurotiomycetes</taxon>
        <taxon>Eurotiomycetidae</taxon>
        <taxon>Eurotiales</taxon>
        <taxon>Aspergillaceae</taxon>
        <taxon>Aspergillus</taxon>
        <taxon>Aspergillus subgen. Nidulantes</taxon>
    </lineage>
</organism>
<evidence type="ECO:0000256" key="4">
    <source>
        <dbReference type="ARBA" id="ARBA00022982"/>
    </source>
</evidence>
<keyword evidence="5 7" id="KW-1133">Transmembrane helix</keyword>
<dbReference type="RefSeq" id="XP_040701087.1">
    <property type="nucleotide sequence ID" value="XM_040843861.1"/>
</dbReference>
<evidence type="ECO:0000256" key="6">
    <source>
        <dbReference type="ARBA" id="ARBA00023136"/>
    </source>
</evidence>
<evidence type="ECO:0000256" key="7">
    <source>
        <dbReference type="SAM" id="Phobius"/>
    </source>
</evidence>
<dbReference type="STRING" id="1036612.A0A1L9TCZ7"/>
<sequence length="380" mass="40731">MTNILYFSVWFLLQLSNALAQVEVLTPPGQSEISYSVNIPQSTANSGSGPIFIQIKSTKQVEWLALGQGAVMQGANIFIVYGAGTNVTVSPRLAKQEHVEPLYNPQAQISILDGSGVHDGILTANIRCDSCVSWPAGHEDVTSLSSPWIWAVKNGQFLDSEDTSQELPMHDFYGTATLNLKQATGGSSDNPFLGDSGTATTAQTGSTVDNQSVSRKRIAHAVIMIVSFAVLLPLFALAVPSTRIVDIHACLQLFTLALTVAGLGIGISMAKDLQLIGFYHPIIGIITVSCLILFQPAMGLAQHLYFRRTGKKSIASHLHRWLGRTLITLGMINAGLGFRLAGVGLSIAPVGAVIAYSVVAGLVWISYALVVSWLSWRKRS</sequence>
<feature type="chain" id="PRO_5012521705" description="Cytochrome b561 domain-containing protein" evidence="8">
    <location>
        <begin position="21"/>
        <end position="380"/>
    </location>
</feature>
<feature type="transmembrane region" description="Helical" evidence="7">
    <location>
        <begin position="251"/>
        <end position="270"/>
    </location>
</feature>
<dbReference type="SUPFAM" id="SSF49344">
    <property type="entry name" value="CBD9-like"/>
    <property type="match status" value="1"/>
</dbReference>
<evidence type="ECO:0000256" key="3">
    <source>
        <dbReference type="ARBA" id="ARBA00022692"/>
    </source>
</evidence>
<dbReference type="Gene3D" id="2.60.40.1210">
    <property type="entry name" value="Cellobiose dehydrogenase, cytochrome domain"/>
    <property type="match status" value="1"/>
</dbReference>
<dbReference type="PANTHER" id="PTHR47797">
    <property type="entry name" value="DEHYDROGENASE, PUTATIVE (AFU_ORTHOLOGUE AFUA_8G05805)-RELATED"/>
    <property type="match status" value="1"/>
</dbReference>
<feature type="transmembrane region" description="Helical" evidence="7">
    <location>
        <begin position="218"/>
        <end position="239"/>
    </location>
</feature>
<feature type="transmembrane region" description="Helical" evidence="7">
    <location>
        <begin position="326"/>
        <end position="348"/>
    </location>
</feature>
<keyword evidence="6 7" id="KW-0472">Membrane</keyword>
<feature type="transmembrane region" description="Helical" evidence="7">
    <location>
        <begin position="354"/>
        <end position="376"/>
    </location>
</feature>
<dbReference type="GeneID" id="63759934"/>
<evidence type="ECO:0000256" key="8">
    <source>
        <dbReference type="SAM" id="SignalP"/>
    </source>
</evidence>
<dbReference type="PANTHER" id="PTHR47797:SF1">
    <property type="entry name" value="CYTOCHROME B561 DOMAIN-CONTAINING PROTEIN-RELATED"/>
    <property type="match status" value="1"/>
</dbReference>
<dbReference type="CDD" id="cd08760">
    <property type="entry name" value="Cyt_b561_FRRS1_like"/>
    <property type="match status" value="1"/>
</dbReference>
<dbReference type="SMART" id="SM00665">
    <property type="entry name" value="B561"/>
    <property type="match status" value="1"/>
</dbReference>
<evidence type="ECO:0000313" key="11">
    <source>
        <dbReference type="Proteomes" id="UP000184356"/>
    </source>
</evidence>
<gene>
    <name evidence="10" type="ORF">ASPSYDRAFT_204583</name>
</gene>
<evidence type="ECO:0000259" key="9">
    <source>
        <dbReference type="SMART" id="SM00665"/>
    </source>
</evidence>
<keyword evidence="8" id="KW-0732">Signal</keyword>
<dbReference type="GO" id="GO:0016020">
    <property type="term" value="C:membrane"/>
    <property type="evidence" value="ECO:0007669"/>
    <property type="project" value="UniProtKB-SubCell"/>
</dbReference>
<keyword evidence="2" id="KW-0813">Transport</keyword>
<dbReference type="VEuPathDB" id="FungiDB:ASPSYDRAFT_204583"/>
<dbReference type="Pfam" id="PF16010">
    <property type="entry name" value="CDH-cyt"/>
    <property type="match status" value="1"/>
</dbReference>
<dbReference type="EMBL" id="KV878588">
    <property type="protein sequence ID" value="OJJ57281.1"/>
    <property type="molecule type" value="Genomic_DNA"/>
</dbReference>
<feature type="signal peptide" evidence="8">
    <location>
        <begin position="1"/>
        <end position="20"/>
    </location>
</feature>
<proteinExistence type="predicted"/>
<dbReference type="AlphaFoldDB" id="A0A1L9TCZ7"/>
<dbReference type="InterPro" id="IPR006593">
    <property type="entry name" value="Cyt_b561/ferric_Rdtase_TM"/>
</dbReference>
<keyword evidence="3 7" id="KW-0812">Transmembrane</keyword>
<evidence type="ECO:0000256" key="1">
    <source>
        <dbReference type="ARBA" id="ARBA00004370"/>
    </source>
</evidence>
<accession>A0A1L9TCZ7</accession>
<dbReference type="OrthoDB" id="19261at2759"/>
<name>A0A1L9TCZ7_9EURO</name>
<evidence type="ECO:0000256" key="2">
    <source>
        <dbReference type="ARBA" id="ARBA00022448"/>
    </source>
</evidence>
<comment type="subcellular location">
    <subcellularLocation>
        <location evidence="1">Membrane</location>
    </subcellularLocation>
</comment>
<feature type="transmembrane region" description="Helical" evidence="7">
    <location>
        <begin position="282"/>
        <end position="305"/>
    </location>
</feature>
<evidence type="ECO:0000313" key="10">
    <source>
        <dbReference type="EMBL" id="OJJ57281.1"/>
    </source>
</evidence>
<evidence type="ECO:0000256" key="5">
    <source>
        <dbReference type="ARBA" id="ARBA00022989"/>
    </source>
</evidence>
<keyword evidence="11" id="KW-1185">Reference proteome</keyword>